<proteinExistence type="predicted"/>
<keyword evidence="1" id="KW-0472">Membrane</keyword>
<reference evidence="3" key="1">
    <citation type="submission" date="2016-10" db="EMBL/GenBank/DDBJ databases">
        <authorList>
            <person name="Varghese N."/>
            <person name="Submissions S."/>
        </authorList>
    </citation>
    <scope>NUCLEOTIDE SEQUENCE [LARGE SCALE GENOMIC DNA]</scope>
    <source>
        <strain evidence="3">DSM 24740</strain>
    </source>
</reference>
<dbReference type="EMBL" id="FOFB01000019">
    <property type="protein sequence ID" value="SEQ94297.1"/>
    <property type="molecule type" value="Genomic_DNA"/>
</dbReference>
<feature type="transmembrane region" description="Helical" evidence="1">
    <location>
        <begin position="29"/>
        <end position="51"/>
    </location>
</feature>
<feature type="transmembrane region" description="Helical" evidence="1">
    <location>
        <begin position="92"/>
        <end position="110"/>
    </location>
</feature>
<dbReference type="Proteomes" id="UP000199021">
    <property type="component" value="Unassembled WGS sequence"/>
</dbReference>
<feature type="transmembrane region" description="Helical" evidence="1">
    <location>
        <begin position="58"/>
        <end position="80"/>
    </location>
</feature>
<organism evidence="2 3">
    <name type="scientific">Neolewinella agarilytica</name>
    <dbReference type="NCBI Taxonomy" id="478744"/>
    <lineage>
        <taxon>Bacteria</taxon>
        <taxon>Pseudomonadati</taxon>
        <taxon>Bacteroidota</taxon>
        <taxon>Saprospiria</taxon>
        <taxon>Saprospirales</taxon>
        <taxon>Lewinellaceae</taxon>
        <taxon>Neolewinella</taxon>
    </lineage>
</organism>
<gene>
    <name evidence="2" type="ORF">SAMN05444359_11997</name>
</gene>
<dbReference type="InterPro" id="IPR025519">
    <property type="entry name" value="DUF4407"/>
</dbReference>
<dbReference type="AlphaFoldDB" id="A0A1H9K5V7"/>
<keyword evidence="1" id="KW-1133">Transmembrane helix</keyword>
<evidence type="ECO:0000313" key="2">
    <source>
        <dbReference type="EMBL" id="SEQ94297.1"/>
    </source>
</evidence>
<dbReference type="RefSeq" id="WP_090170572.1">
    <property type="nucleotide sequence ID" value="NZ_FOFB01000019.1"/>
</dbReference>
<keyword evidence="1" id="KW-0812">Transmembrane</keyword>
<dbReference type="STRING" id="478744.SAMN05444359_11997"/>
<keyword evidence="3" id="KW-1185">Reference proteome</keyword>
<feature type="transmembrane region" description="Helical" evidence="1">
    <location>
        <begin position="266"/>
        <end position="287"/>
    </location>
</feature>
<dbReference type="InParanoid" id="A0A1H9K5V7"/>
<dbReference type="Pfam" id="PF14362">
    <property type="entry name" value="DUF4407"/>
    <property type="match status" value="1"/>
</dbReference>
<evidence type="ECO:0000313" key="3">
    <source>
        <dbReference type="Proteomes" id="UP000199021"/>
    </source>
</evidence>
<evidence type="ECO:0000256" key="1">
    <source>
        <dbReference type="SAM" id="Phobius"/>
    </source>
</evidence>
<protein>
    <recommendedName>
        <fullName evidence="4">DUF4407 domain-containing protein</fullName>
    </recommendedName>
</protein>
<name>A0A1H9K5V7_9BACT</name>
<dbReference type="OrthoDB" id="594406at2"/>
<sequence length="368" mass="39863">MNSLKDFFIFCSGADRTILDRVPSDENKYLGIGGTIFFTGVLATLSAGYALYTIFDSYIMAVLFGLVWGLMIFNLDRYIVSSMKSKGGFGDFMVALPRLAMAILLALVISKPLELKIFEKEIDAELIVMEQETFKEQEDRVNARFAGGITAAENELATLQAEVDAKTTARDAAAAAALAEADGSGGSGVRNMGPIYRAKKATAAQAQAELDETLAALQPQIDAKRSEITTLRAEAAAGITSLERGAYGGMAARIDALDRLGSRSDAILMASIFITLLFIAIETAPIFTKLISPRSPYDHLLHEHEHVYAMEAKESITERTNNVKNRLRIHTEVGVHQTTADIAAKKAEIDVALREHRKSLGDLGLGLG</sequence>
<evidence type="ECO:0008006" key="4">
    <source>
        <dbReference type="Google" id="ProtNLM"/>
    </source>
</evidence>
<accession>A0A1H9K5V7</accession>